<name>A0ABM4CYN4_HYDVU</name>
<sequence length="832" mass="95292">MFRHACASCNEILQMPVTLKCCEHLFCFLCLVEEMKNKYIDETFCPKCNKKIYIDDMVTSKKTNSLLQMLTLVCNLCKQKFNALKEYEIFKTHKSLCHNELLLSTSLLTSSSNSKKSINDIFEINKDSDIPQELEEAALHIIKQKMAKSGQKTIEFKSGGPRPMIFTHAPKAYVNSAQAAQSTLRLRNINIAKHFETLAGNLNDAVANQTSKLLNSLSQDTRHSILDNAGLNHSEISASVMVAMKTDMGVPWEKLKIMSRWLKTYNICTASNASQRVVAENWSGNEVIVENAPFFFEKDEKDKLETKEVPWVYISDLPKHIFRHLEELENCNDLVNHNFIQNKEIHIKIGGDYGGGSFKMSYQIVNTINPNSSENTIVFNIFESKDLRANIKVAMARFEKQIEALQIMKYKDNSIRVFIFGDYEFLCSLYGISGASGKHCCLFCYATTNEMKVCKKERTGIESRTLENLQADFERFMKDGGIKKKAKFYNNVIAEPILRIPLNQVSLPSLHIALGVYLKFFNMFEEEAHEVDIMMAASLKNKNCLLSQPYQDYILKQQKILNLKRCIDKLDDQIQLVNDTVAIAILNNEDCVENIQSLYIPQLNLLNETKMEKVRECNGLENELIFKKSDGPCIQQIELILQKLKVQRQAYHGKSFIGNHIHKMLKKKSILELCNSVPLLVYNNGLSGTTVHEKSVEISSKYKQLFNKLSNCYSIFSSKGTMTIIELTQLETYVDDLMQFYHAKWPQGSVPPKLHMMEDHAIPFLQKWGAGFGFYGEQGGESIHHELNKLKIIYQSIPSPTMRLKSILKSHHLKTNPKNRALRPKIKKRKRK</sequence>
<dbReference type="PROSITE" id="PS00518">
    <property type="entry name" value="ZF_RING_1"/>
    <property type="match status" value="1"/>
</dbReference>
<dbReference type="Pfam" id="PF06918">
    <property type="entry name" value="DUF1280"/>
    <property type="match status" value="1"/>
</dbReference>
<evidence type="ECO:0000256" key="2">
    <source>
        <dbReference type="ARBA" id="ARBA00022771"/>
    </source>
</evidence>
<evidence type="ECO:0000256" key="1">
    <source>
        <dbReference type="ARBA" id="ARBA00022723"/>
    </source>
</evidence>
<keyword evidence="7" id="KW-1185">Reference proteome</keyword>
<dbReference type="Proteomes" id="UP001652625">
    <property type="component" value="Chromosome 11"/>
</dbReference>
<organism evidence="7 8">
    <name type="scientific">Hydra vulgaris</name>
    <name type="common">Hydra</name>
    <name type="synonym">Hydra attenuata</name>
    <dbReference type="NCBI Taxonomy" id="6087"/>
    <lineage>
        <taxon>Eukaryota</taxon>
        <taxon>Metazoa</taxon>
        <taxon>Cnidaria</taxon>
        <taxon>Hydrozoa</taxon>
        <taxon>Hydroidolina</taxon>
        <taxon>Anthoathecata</taxon>
        <taxon>Aplanulata</taxon>
        <taxon>Hydridae</taxon>
        <taxon>Hydra</taxon>
    </lineage>
</organism>
<proteinExistence type="predicted"/>
<dbReference type="SUPFAM" id="SSF57850">
    <property type="entry name" value="RING/U-box"/>
    <property type="match status" value="1"/>
</dbReference>
<evidence type="ECO:0000313" key="8">
    <source>
        <dbReference type="RefSeq" id="XP_065667076.1"/>
    </source>
</evidence>
<dbReference type="PROSITE" id="PS50089">
    <property type="entry name" value="ZF_RING_2"/>
    <property type="match status" value="1"/>
</dbReference>
<keyword evidence="1" id="KW-0479">Metal-binding</keyword>
<dbReference type="InterPro" id="IPR001841">
    <property type="entry name" value="Znf_RING"/>
</dbReference>
<evidence type="ECO:0000313" key="7">
    <source>
        <dbReference type="Proteomes" id="UP001652625"/>
    </source>
</evidence>
<dbReference type="GeneID" id="136087630"/>
<dbReference type="RefSeq" id="XP_065667076.1">
    <property type="nucleotide sequence ID" value="XM_065811004.1"/>
</dbReference>
<protein>
    <submittedName>
        <fullName evidence="8">Uncharacterized protein LOC136087630 isoform X1</fullName>
    </submittedName>
</protein>
<dbReference type="InterPro" id="IPR009689">
    <property type="entry name" value="DUF1280"/>
</dbReference>
<keyword evidence="2 4" id="KW-0863">Zinc-finger</keyword>
<keyword evidence="3" id="KW-0862">Zinc</keyword>
<evidence type="ECO:0000256" key="4">
    <source>
        <dbReference type="PROSITE-ProRule" id="PRU00175"/>
    </source>
</evidence>
<feature type="domain" description="RING-type" evidence="6">
    <location>
        <begin position="6"/>
        <end position="49"/>
    </location>
</feature>
<dbReference type="InterPro" id="IPR013083">
    <property type="entry name" value="Znf_RING/FYVE/PHD"/>
</dbReference>
<evidence type="ECO:0000256" key="3">
    <source>
        <dbReference type="ARBA" id="ARBA00022833"/>
    </source>
</evidence>
<evidence type="ECO:0000256" key="5">
    <source>
        <dbReference type="SAM" id="MobiDB-lite"/>
    </source>
</evidence>
<dbReference type="Gene3D" id="3.30.40.10">
    <property type="entry name" value="Zinc/RING finger domain, C3HC4 (zinc finger)"/>
    <property type="match status" value="1"/>
</dbReference>
<reference evidence="8" key="1">
    <citation type="submission" date="2025-08" db="UniProtKB">
        <authorList>
            <consortium name="RefSeq"/>
        </authorList>
    </citation>
    <scope>IDENTIFICATION</scope>
</reference>
<accession>A0ABM4CYN4</accession>
<gene>
    <name evidence="8" type="primary">LOC136087630</name>
</gene>
<dbReference type="PANTHER" id="PTHR31424">
    <property type="entry name" value="PROTEIN CBG23806"/>
    <property type="match status" value="1"/>
</dbReference>
<dbReference type="InterPro" id="IPR017907">
    <property type="entry name" value="Znf_RING_CS"/>
</dbReference>
<evidence type="ECO:0000259" key="6">
    <source>
        <dbReference type="PROSITE" id="PS50089"/>
    </source>
</evidence>
<dbReference type="PANTHER" id="PTHR31424:SF6">
    <property type="match status" value="1"/>
</dbReference>
<feature type="region of interest" description="Disordered" evidence="5">
    <location>
        <begin position="813"/>
        <end position="832"/>
    </location>
</feature>